<proteinExistence type="predicted"/>
<dbReference type="Pfam" id="PF10906">
    <property type="entry name" value="Mrx7"/>
    <property type="match status" value="1"/>
</dbReference>
<sequence length="102" mass="11860">MTRHPLAATTETLADWSQILTIPAFHHGVRRIHRMIHDTRYGRDPNEPLRQGEATVENPETVKPESFFKFFVEEIRNQARGTPTEEDHVSPPSTSKKRDEKR</sequence>
<organism evidence="2 3">
    <name type="scientific">Immersiella caudata</name>
    <dbReference type="NCBI Taxonomy" id="314043"/>
    <lineage>
        <taxon>Eukaryota</taxon>
        <taxon>Fungi</taxon>
        <taxon>Dikarya</taxon>
        <taxon>Ascomycota</taxon>
        <taxon>Pezizomycotina</taxon>
        <taxon>Sordariomycetes</taxon>
        <taxon>Sordariomycetidae</taxon>
        <taxon>Sordariales</taxon>
        <taxon>Lasiosphaeriaceae</taxon>
        <taxon>Immersiella</taxon>
    </lineage>
</organism>
<accession>A0AA39WA62</accession>
<gene>
    <name evidence="2" type="ORF">B0T14DRAFT_441381</name>
</gene>
<dbReference type="AlphaFoldDB" id="A0AA39WA62"/>
<dbReference type="EMBL" id="JAULSU010000007">
    <property type="protein sequence ID" value="KAK0611232.1"/>
    <property type="molecule type" value="Genomic_DNA"/>
</dbReference>
<reference evidence="2" key="1">
    <citation type="submission" date="2023-06" db="EMBL/GenBank/DDBJ databases">
        <title>Genome-scale phylogeny and comparative genomics of the fungal order Sordariales.</title>
        <authorList>
            <consortium name="Lawrence Berkeley National Laboratory"/>
            <person name="Hensen N."/>
            <person name="Bonometti L."/>
            <person name="Westerberg I."/>
            <person name="Brannstrom I.O."/>
            <person name="Guillou S."/>
            <person name="Cros-Aarteil S."/>
            <person name="Calhoun S."/>
            <person name="Haridas S."/>
            <person name="Kuo A."/>
            <person name="Mondo S."/>
            <person name="Pangilinan J."/>
            <person name="Riley R."/>
            <person name="Labutti K."/>
            <person name="Andreopoulos B."/>
            <person name="Lipzen A."/>
            <person name="Chen C."/>
            <person name="Yanf M."/>
            <person name="Daum C."/>
            <person name="Ng V."/>
            <person name="Clum A."/>
            <person name="Steindorff A."/>
            <person name="Ohm R."/>
            <person name="Martin F."/>
            <person name="Silar P."/>
            <person name="Natvig D."/>
            <person name="Lalanne C."/>
            <person name="Gautier V."/>
            <person name="Ament-Velasquez S.L."/>
            <person name="Kruys A."/>
            <person name="Hutchinson M.I."/>
            <person name="Powell A.J."/>
            <person name="Barry K."/>
            <person name="Miller A.N."/>
            <person name="Grigoriev I.V."/>
            <person name="Debuchy R."/>
            <person name="Gladieux P."/>
            <person name="Thoren M.H."/>
            <person name="Johannesson H."/>
        </authorList>
    </citation>
    <scope>NUCLEOTIDE SEQUENCE</scope>
    <source>
        <strain evidence="2">CBS 606.72</strain>
    </source>
</reference>
<dbReference type="Proteomes" id="UP001175000">
    <property type="component" value="Unassembled WGS sequence"/>
</dbReference>
<comment type="caution">
    <text evidence="2">The sequence shown here is derived from an EMBL/GenBank/DDBJ whole genome shotgun (WGS) entry which is preliminary data.</text>
</comment>
<evidence type="ECO:0000313" key="3">
    <source>
        <dbReference type="Proteomes" id="UP001175000"/>
    </source>
</evidence>
<protein>
    <submittedName>
        <fullName evidence="2">Uncharacterized protein</fullName>
    </submittedName>
</protein>
<dbReference type="InterPro" id="IPR020301">
    <property type="entry name" value="Mrx7"/>
</dbReference>
<name>A0AA39WA62_9PEZI</name>
<feature type="region of interest" description="Disordered" evidence="1">
    <location>
        <begin position="75"/>
        <end position="102"/>
    </location>
</feature>
<evidence type="ECO:0000313" key="2">
    <source>
        <dbReference type="EMBL" id="KAK0611232.1"/>
    </source>
</evidence>
<evidence type="ECO:0000256" key="1">
    <source>
        <dbReference type="SAM" id="MobiDB-lite"/>
    </source>
</evidence>
<feature type="compositionally biased region" description="Basic and acidic residues" evidence="1">
    <location>
        <begin position="75"/>
        <end position="89"/>
    </location>
</feature>
<keyword evidence="3" id="KW-1185">Reference proteome</keyword>